<dbReference type="EMBL" id="JARKIB010000144">
    <property type="protein sequence ID" value="KAJ7732541.1"/>
    <property type="molecule type" value="Genomic_DNA"/>
</dbReference>
<organism evidence="2 3">
    <name type="scientific">Mycena metata</name>
    <dbReference type="NCBI Taxonomy" id="1033252"/>
    <lineage>
        <taxon>Eukaryota</taxon>
        <taxon>Fungi</taxon>
        <taxon>Dikarya</taxon>
        <taxon>Basidiomycota</taxon>
        <taxon>Agaricomycotina</taxon>
        <taxon>Agaricomycetes</taxon>
        <taxon>Agaricomycetidae</taxon>
        <taxon>Agaricales</taxon>
        <taxon>Marasmiineae</taxon>
        <taxon>Mycenaceae</taxon>
        <taxon>Mycena</taxon>
    </lineage>
</organism>
<dbReference type="AlphaFoldDB" id="A0AAD7I0Y7"/>
<name>A0AAD7I0Y7_9AGAR</name>
<evidence type="ECO:0000313" key="3">
    <source>
        <dbReference type="Proteomes" id="UP001215598"/>
    </source>
</evidence>
<protein>
    <submittedName>
        <fullName evidence="2">Uncharacterized protein</fullName>
    </submittedName>
</protein>
<feature type="region of interest" description="Disordered" evidence="1">
    <location>
        <begin position="315"/>
        <end position="356"/>
    </location>
</feature>
<comment type="caution">
    <text evidence="2">The sequence shown here is derived from an EMBL/GenBank/DDBJ whole genome shotgun (WGS) entry which is preliminary data.</text>
</comment>
<reference evidence="2" key="1">
    <citation type="submission" date="2023-03" db="EMBL/GenBank/DDBJ databases">
        <title>Massive genome expansion in bonnet fungi (Mycena s.s.) driven by repeated elements and novel gene families across ecological guilds.</title>
        <authorList>
            <consortium name="Lawrence Berkeley National Laboratory"/>
            <person name="Harder C.B."/>
            <person name="Miyauchi S."/>
            <person name="Viragh M."/>
            <person name="Kuo A."/>
            <person name="Thoen E."/>
            <person name="Andreopoulos B."/>
            <person name="Lu D."/>
            <person name="Skrede I."/>
            <person name="Drula E."/>
            <person name="Henrissat B."/>
            <person name="Morin E."/>
            <person name="Kohler A."/>
            <person name="Barry K."/>
            <person name="LaButti K."/>
            <person name="Morin E."/>
            <person name="Salamov A."/>
            <person name="Lipzen A."/>
            <person name="Mereny Z."/>
            <person name="Hegedus B."/>
            <person name="Baldrian P."/>
            <person name="Stursova M."/>
            <person name="Weitz H."/>
            <person name="Taylor A."/>
            <person name="Grigoriev I.V."/>
            <person name="Nagy L.G."/>
            <person name="Martin F."/>
            <person name="Kauserud H."/>
        </authorList>
    </citation>
    <scope>NUCLEOTIDE SEQUENCE</scope>
    <source>
        <strain evidence="2">CBHHK182m</strain>
    </source>
</reference>
<evidence type="ECO:0000256" key="1">
    <source>
        <dbReference type="SAM" id="MobiDB-lite"/>
    </source>
</evidence>
<keyword evidence="3" id="KW-1185">Reference proteome</keyword>
<accession>A0AAD7I0Y7</accession>
<gene>
    <name evidence="2" type="ORF">B0H16DRAFT_176578</name>
</gene>
<evidence type="ECO:0000313" key="2">
    <source>
        <dbReference type="EMBL" id="KAJ7732541.1"/>
    </source>
</evidence>
<sequence length="356" mass="39912">MALNNRRCASTLCCASRLITVRRLNGRLCADFGPQPDGKNEGSELFFNSFWEYHPPVNPSLDPTSQEAAAIHSLTLEEYHRICAFTLSRLRSGSFSSSATISFGAVFLPPNGQPHEDAEIVSLPKANFHGWGWHLGEEGLNGVLMKNGWTRFDAKDVCNRLLAYTLHFPSNEFAWLTQANHIFSRLRITSSFEDYVLMYCVKFQIKIGNTRQDAPPGCLFLCPTIKFQTGLSSFRWPDCPAYWSLDPSGVDRLSTEEAAQLGFASLQLTTKVEGLSWDTSVYAGVRQFHQAKGFDPESQDVARHLGCPLYELPRNTEPPFAHVEEDWSDDGTDEGETDDELEDAQSSVEVEQDGRR</sequence>
<proteinExistence type="predicted"/>
<dbReference type="Proteomes" id="UP001215598">
    <property type="component" value="Unassembled WGS sequence"/>
</dbReference>
<feature type="compositionally biased region" description="Acidic residues" evidence="1">
    <location>
        <begin position="326"/>
        <end position="343"/>
    </location>
</feature>